<evidence type="ECO:0000313" key="3">
    <source>
        <dbReference type="Proteomes" id="UP000287605"/>
    </source>
</evidence>
<evidence type="ECO:0000313" key="2">
    <source>
        <dbReference type="EMBL" id="RSU09061.1"/>
    </source>
</evidence>
<dbReference type="Pfam" id="PF08818">
    <property type="entry name" value="DUF1801"/>
    <property type="match status" value="1"/>
</dbReference>
<organism evidence="2 3">
    <name type="scientific">Vagococcus elongatus</name>
    <dbReference type="NCBI Taxonomy" id="180344"/>
    <lineage>
        <taxon>Bacteria</taxon>
        <taxon>Bacillati</taxon>
        <taxon>Bacillota</taxon>
        <taxon>Bacilli</taxon>
        <taxon>Lactobacillales</taxon>
        <taxon>Enterococcaceae</taxon>
        <taxon>Vagococcus</taxon>
    </lineage>
</organism>
<dbReference type="SUPFAM" id="SSF159888">
    <property type="entry name" value="YdhG-like"/>
    <property type="match status" value="1"/>
</dbReference>
<sequence>MNEFETIVNHIKHPDHRGQIKELFSWIEQSYPELVSVVKWNQPMYTAHGTYIIGFSFSKNHFAVSPETVTIKHFTADIEQAGYDHTQNIIRIKWGQAIDYSLIKKMIDFNITDKADHKNFWR</sequence>
<dbReference type="InterPro" id="IPR014922">
    <property type="entry name" value="YdhG-like"/>
</dbReference>
<accession>A0A430ALR1</accession>
<proteinExistence type="predicted"/>
<feature type="domain" description="YdhG-like" evidence="1">
    <location>
        <begin position="17"/>
        <end position="111"/>
    </location>
</feature>
<keyword evidence="3" id="KW-1185">Reference proteome</keyword>
<dbReference type="OrthoDB" id="384795at2"/>
<dbReference type="Gene3D" id="3.90.1150.200">
    <property type="match status" value="1"/>
</dbReference>
<protein>
    <submittedName>
        <fullName evidence="2">Iron chaperone</fullName>
    </submittedName>
</protein>
<reference evidence="2 3" key="1">
    <citation type="submission" date="2017-05" db="EMBL/GenBank/DDBJ databases">
        <title>Vagococcus spp. assemblies.</title>
        <authorList>
            <person name="Gulvik C.A."/>
        </authorList>
    </citation>
    <scope>NUCLEOTIDE SEQUENCE [LARGE SCALE GENOMIC DNA]</scope>
    <source>
        <strain evidence="2 3">CCUG 51432</strain>
    </source>
</reference>
<comment type="caution">
    <text evidence="2">The sequence shown here is derived from an EMBL/GenBank/DDBJ whole genome shotgun (WGS) entry which is preliminary data.</text>
</comment>
<evidence type="ECO:0000259" key="1">
    <source>
        <dbReference type="Pfam" id="PF08818"/>
    </source>
</evidence>
<dbReference type="AlphaFoldDB" id="A0A430ALR1"/>
<dbReference type="EMBL" id="NGKA01000026">
    <property type="protein sequence ID" value="RSU09061.1"/>
    <property type="molecule type" value="Genomic_DNA"/>
</dbReference>
<name>A0A430ALR1_9ENTE</name>
<gene>
    <name evidence="2" type="ORF">CBF29_12265</name>
</gene>
<dbReference type="RefSeq" id="WP_126810017.1">
    <property type="nucleotide sequence ID" value="NZ_NGKA01000026.1"/>
</dbReference>
<dbReference type="Proteomes" id="UP000287605">
    <property type="component" value="Unassembled WGS sequence"/>
</dbReference>